<accession>A0A069NFW9</accession>
<name>A0A069NFW9_9BURK</name>
<dbReference type="OrthoDB" id="9798857at2"/>
<dbReference type="STRING" id="1071679.BG57_26110"/>
<dbReference type="AlphaFoldDB" id="A0A069NFW9"/>
<dbReference type="SUPFAM" id="SSF48498">
    <property type="entry name" value="Tetracyclin repressor-like, C-terminal domain"/>
    <property type="match status" value="1"/>
</dbReference>
<keyword evidence="1" id="KW-0805">Transcription regulation</keyword>
<feature type="domain" description="HTH tetR-type" evidence="5">
    <location>
        <begin position="9"/>
        <end position="69"/>
    </location>
</feature>
<organism evidence="7 8">
    <name type="scientific">Caballeronia grimmiae</name>
    <dbReference type="NCBI Taxonomy" id="1071679"/>
    <lineage>
        <taxon>Bacteria</taxon>
        <taxon>Pseudomonadati</taxon>
        <taxon>Pseudomonadota</taxon>
        <taxon>Betaproteobacteria</taxon>
        <taxon>Burkholderiales</taxon>
        <taxon>Burkholderiaceae</taxon>
        <taxon>Caballeronia</taxon>
    </lineage>
</organism>
<gene>
    <name evidence="7" type="ORF">BG57_26110</name>
    <name evidence="6" type="ORF">GCM10010985_59650</name>
</gene>
<dbReference type="SUPFAM" id="SSF46689">
    <property type="entry name" value="Homeodomain-like"/>
    <property type="match status" value="1"/>
</dbReference>
<reference evidence="9" key="3">
    <citation type="journal article" date="2019" name="Int. J. Syst. Evol. Microbiol.">
        <title>The Global Catalogue of Microorganisms (GCM) 10K type strain sequencing project: providing services to taxonomists for standard genome sequencing and annotation.</title>
        <authorList>
            <consortium name="The Broad Institute Genomics Platform"/>
            <consortium name="The Broad Institute Genome Sequencing Center for Infectious Disease"/>
            <person name="Wu L."/>
            <person name="Ma J."/>
        </authorList>
    </citation>
    <scope>NUCLEOTIDE SEQUENCE [LARGE SCALE GENOMIC DNA]</scope>
    <source>
        <strain evidence="9">CGMCC 1.11013</strain>
    </source>
</reference>
<dbReference type="EMBL" id="BMEG01000018">
    <property type="protein sequence ID" value="GGD96976.1"/>
    <property type="molecule type" value="Genomic_DNA"/>
</dbReference>
<comment type="caution">
    <text evidence="7">The sequence shown here is derived from an EMBL/GenBank/DDBJ whole genome shotgun (WGS) entry which is preliminary data.</text>
</comment>
<feature type="DNA-binding region" description="H-T-H motif" evidence="4">
    <location>
        <begin position="32"/>
        <end position="51"/>
    </location>
</feature>
<evidence type="ECO:0000313" key="7">
    <source>
        <dbReference type="EMBL" id="KDR26599.1"/>
    </source>
</evidence>
<dbReference type="Gene3D" id="1.10.10.60">
    <property type="entry name" value="Homeodomain-like"/>
    <property type="match status" value="1"/>
</dbReference>
<dbReference type="InterPro" id="IPR036271">
    <property type="entry name" value="Tet_transcr_reg_TetR-rel_C_sf"/>
</dbReference>
<dbReference type="PANTHER" id="PTHR47506:SF7">
    <property type="entry name" value="TRANSCRIPTIONAL REGULATORY PROTEIN"/>
    <property type="match status" value="1"/>
</dbReference>
<dbReference type="Proteomes" id="UP000027439">
    <property type="component" value="Unassembled WGS sequence"/>
</dbReference>
<reference evidence="6" key="4">
    <citation type="submission" date="2024-05" db="EMBL/GenBank/DDBJ databases">
        <authorList>
            <person name="Sun Q."/>
            <person name="Zhou Y."/>
        </authorList>
    </citation>
    <scope>NUCLEOTIDE SEQUENCE</scope>
    <source>
        <strain evidence="6">CGMCC 1.11013</strain>
    </source>
</reference>
<evidence type="ECO:0000313" key="8">
    <source>
        <dbReference type="Proteomes" id="UP000027439"/>
    </source>
</evidence>
<proteinExistence type="predicted"/>
<dbReference type="eggNOG" id="COG1309">
    <property type="taxonomic scope" value="Bacteria"/>
</dbReference>
<evidence type="ECO:0000256" key="1">
    <source>
        <dbReference type="ARBA" id="ARBA00023015"/>
    </source>
</evidence>
<evidence type="ECO:0000256" key="4">
    <source>
        <dbReference type="PROSITE-ProRule" id="PRU00335"/>
    </source>
</evidence>
<keyword evidence="3" id="KW-0804">Transcription</keyword>
<keyword evidence="2 4" id="KW-0238">DNA-binding</keyword>
<evidence type="ECO:0000313" key="6">
    <source>
        <dbReference type="EMBL" id="GGD96976.1"/>
    </source>
</evidence>
<evidence type="ECO:0000259" key="5">
    <source>
        <dbReference type="PROSITE" id="PS50977"/>
    </source>
</evidence>
<evidence type="ECO:0000256" key="3">
    <source>
        <dbReference type="ARBA" id="ARBA00023163"/>
    </source>
</evidence>
<evidence type="ECO:0000256" key="2">
    <source>
        <dbReference type="ARBA" id="ARBA00023125"/>
    </source>
</evidence>
<dbReference type="Gene3D" id="1.10.357.10">
    <property type="entry name" value="Tetracycline Repressor, domain 2"/>
    <property type="match status" value="1"/>
</dbReference>
<dbReference type="PRINTS" id="PR00455">
    <property type="entry name" value="HTHTETR"/>
</dbReference>
<dbReference type="EMBL" id="JFHE01000052">
    <property type="protein sequence ID" value="KDR26599.1"/>
    <property type="molecule type" value="Genomic_DNA"/>
</dbReference>
<sequence length="188" mass="20446">MGHSQAEKAITHAKIVAIASQRFRQKGLEGISLADIMSEAGLTVGGFYKHFPTRDALVVDALQHAFSELDAWEEVAKGDLKAAIRSYLSSAHRDDVIRGCALSSLANDVSRAHPDAKVAFEGRLRHILTMLEALIGSDSKKSRRRKAIVLFSACVGALSLSRGVSDDKFSRELLDATVDELLDLYVPV</sequence>
<dbReference type="RefSeq" id="WP_035970154.1">
    <property type="nucleotide sequence ID" value="NZ_BMEG01000018.1"/>
</dbReference>
<protein>
    <submittedName>
        <fullName evidence="7">TetR family transcriptional regulator</fullName>
    </submittedName>
</protein>
<dbReference type="GO" id="GO:0003677">
    <property type="term" value="F:DNA binding"/>
    <property type="evidence" value="ECO:0007669"/>
    <property type="project" value="UniProtKB-UniRule"/>
</dbReference>
<keyword evidence="9" id="KW-1185">Reference proteome</keyword>
<dbReference type="InterPro" id="IPR009057">
    <property type="entry name" value="Homeodomain-like_sf"/>
</dbReference>
<dbReference type="Proteomes" id="UP000597138">
    <property type="component" value="Unassembled WGS sequence"/>
</dbReference>
<dbReference type="PANTHER" id="PTHR47506">
    <property type="entry name" value="TRANSCRIPTIONAL REGULATORY PROTEIN"/>
    <property type="match status" value="1"/>
</dbReference>
<evidence type="ECO:0000313" key="9">
    <source>
        <dbReference type="Proteomes" id="UP000597138"/>
    </source>
</evidence>
<dbReference type="Pfam" id="PF00440">
    <property type="entry name" value="TetR_N"/>
    <property type="match status" value="1"/>
</dbReference>
<dbReference type="InterPro" id="IPR001647">
    <property type="entry name" value="HTH_TetR"/>
</dbReference>
<reference evidence="6" key="1">
    <citation type="journal article" date="2014" name="Int. J. Syst. Evol. Microbiol.">
        <title>Complete genome of a new Firmicutes species belonging to the dominant human colonic microbiota ('Ruminococcus bicirculans') reveals two chromosomes and a selective capacity to utilize plant glucans.</title>
        <authorList>
            <consortium name="NISC Comparative Sequencing Program"/>
            <person name="Wegmann U."/>
            <person name="Louis P."/>
            <person name="Goesmann A."/>
            <person name="Henrissat B."/>
            <person name="Duncan S.H."/>
            <person name="Flint H.J."/>
        </authorList>
    </citation>
    <scope>NUCLEOTIDE SEQUENCE</scope>
    <source>
        <strain evidence="6">CGMCC 1.11013</strain>
    </source>
</reference>
<dbReference type="PROSITE" id="PS50977">
    <property type="entry name" value="HTH_TETR_2"/>
    <property type="match status" value="1"/>
</dbReference>
<reference evidence="7 8" key="2">
    <citation type="submission" date="2014-03" db="EMBL/GenBank/DDBJ databases">
        <title>Draft Genome Sequences of Four Burkholderia Strains.</title>
        <authorList>
            <person name="Liu X.Y."/>
            <person name="Li C.X."/>
            <person name="Xu J.H."/>
        </authorList>
    </citation>
    <scope>NUCLEOTIDE SEQUENCE [LARGE SCALE GENOMIC DNA]</scope>
    <source>
        <strain evidence="7 8">R27</strain>
    </source>
</reference>